<comment type="caution">
    <text evidence="1">The sequence shown here is derived from an EMBL/GenBank/DDBJ whole genome shotgun (WGS) entry which is preliminary data.</text>
</comment>
<dbReference type="EMBL" id="NUVX01000067">
    <property type="protein sequence ID" value="PFJ31883.1"/>
    <property type="molecule type" value="Genomic_DNA"/>
</dbReference>
<organism evidence="1 2">
    <name type="scientific">Bacillus thuringiensis</name>
    <dbReference type="NCBI Taxonomy" id="1428"/>
    <lineage>
        <taxon>Bacteria</taxon>
        <taxon>Bacillati</taxon>
        <taxon>Bacillota</taxon>
        <taxon>Bacilli</taxon>
        <taxon>Bacillales</taxon>
        <taxon>Bacillaceae</taxon>
        <taxon>Bacillus</taxon>
        <taxon>Bacillus cereus group</taxon>
    </lineage>
</organism>
<gene>
    <name evidence="1" type="ORF">COJ15_29730</name>
</gene>
<proteinExistence type="predicted"/>
<sequence length="274" mass="32759">MYTLEQKSHELYKNNRFMNIEIEELKLSLDEVNRMPLEEMVELSSVVVGPHNAIPFGRKSLELNGRHYIMQKVFENEGLNNMSVPDMIKELIEEKGKVSDEDILQKHPMLFDYLVHYFKTPERYFRTYKMVRKYAHWKPRRKPLVLIYSELGKRFEDLVGKLLQEVNVPFTKYNSGIKGCEPDFIIDASHWIDAKLSEHTVFNSETIKKYEPHIEKLTIIYLRKTSQLEYRRMVTPKTELVHISHYMESLSPERRSYYNEILKDIEDKTLKHLK</sequence>
<dbReference type="Proteomes" id="UP000224003">
    <property type="component" value="Unassembled WGS sequence"/>
</dbReference>
<name>A0A9X6WHZ9_BACTU</name>
<evidence type="ECO:0000313" key="2">
    <source>
        <dbReference type="Proteomes" id="UP000224003"/>
    </source>
</evidence>
<dbReference type="AlphaFoldDB" id="A0A9X6WHZ9"/>
<protein>
    <submittedName>
        <fullName evidence="1">Uncharacterized protein</fullName>
    </submittedName>
</protein>
<dbReference type="RefSeq" id="WP_098517437.1">
    <property type="nucleotide sequence ID" value="NZ_NUVX01000067.1"/>
</dbReference>
<reference evidence="1 2" key="1">
    <citation type="submission" date="2017-09" db="EMBL/GenBank/DDBJ databases">
        <title>Large-scale bioinformatics analysis of Bacillus genomes uncovers conserved roles of natural products in bacterial physiology.</title>
        <authorList>
            <consortium name="Agbiome Team Llc"/>
            <person name="Bleich R.M."/>
            <person name="Grubbs K.J."/>
            <person name="Santa Maria K.C."/>
            <person name="Allen S.E."/>
            <person name="Farag S."/>
            <person name="Shank E.A."/>
            <person name="Bowers A."/>
        </authorList>
    </citation>
    <scope>NUCLEOTIDE SEQUENCE [LARGE SCALE GENOMIC DNA]</scope>
    <source>
        <strain evidence="1 2">AFS085496</strain>
    </source>
</reference>
<evidence type="ECO:0000313" key="1">
    <source>
        <dbReference type="EMBL" id="PFJ31883.1"/>
    </source>
</evidence>
<accession>A0A9X6WHZ9</accession>